<protein>
    <submittedName>
        <fullName evidence="2">Uncharacterized protein</fullName>
    </submittedName>
</protein>
<comment type="caution">
    <text evidence="2">The sequence shown here is derived from an EMBL/GenBank/DDBJ whole genome shotgun (WGS) entry which is preliminary data.</text>
</comment>
<evidence type="ECO:0000313" key="3">
    <source>
        <dbReference type="Proteomes" id="UP001501759"/>
    </source>
</evidence>
<evidence type="ECO:0000313" key="2">
    <source>
        <dbReference type="EMBL" id="GAA5029583.1"/>
    </source>
</evidence>
<dbReference type="Proteomes" id="UP001501759">
    <property type="component" value="Unassembled WGS sequence"/>
</dbReference>
<name>A0ABP9JG73_9ACTN</name>
<accession>A0ABP9JG73</accession>
<feature type="region of interest" description="Disordered" evidence="1">
    <location>
        <begin position="1"/>
        <end position="21"/>
    </location>
</feature>
<organism evidence="2 3">
    <name type="scientific">Streptomyces siamensis</name>
    <dbReference type="NCBI Taxonomy" id="1274986"/>
    <lineage>
        <taxon>Bacteria</taxon>
        <taxon>Bacillati</taxon>
        <taxon>Actinomycetota</taxon>
        <taxon>Actinomycetes</taxon>
        <taxon>Kitasatosporales</taxon>
        <taxon>Streptomycetaceae</taxon>
        <taxon>Streptomyces</taxon>
    </lineage>
</organism>
<gene>
    <name evidence="2" type="ORF">GCM10023335_68820</name>
</gene>
<keyword evidence="3" id="KW-1185">Reference proteome</keyword>
<evidence type="ECO:0000256" key="1">
    <source>
        <dbReference type="SAM" id="MobiDB-lite"/>
    </source>
</evidence>
<reference evidence="3" key="1">
    <citation type="journal article" date="2019" name="Int. J. Syst. Evol. Microbiol.">
        <title>The Global Catalogue of Microorganisms (GCM) 10K type strain sequencing project: providing services to taxonomists for standard genome sequencing and annotation.</title>
        <authorList>
            <consortium name="The Broad Institute Genomics Platform"/>
            <consortium name="The Broad Institute Genome Sequencing Center for Infectious Disease"/>
            <person name="Wu L."/>
            <person name="Ma J."/>
        </authorList>
    </citation>
    <scope>NUCLEOTIDE SEQUENCE [LARGE SCALE GENOMIC DNA]</scope>
    <source>
        <strain evidence="3">JCM 18409</strain>
    </source>
</reference>
<proteinExistence type="predicted"/>
<dbReference type="EMBL" id="BAABKB010000032">
    <property type="protein sequence ID" value="GAA5029583.1"/>
    <property type="molecule type" value="Genomic_DNA"/>
</dbReference>
<sequence>MENTVTGGTCPSAAPPDRGSADVTAVVDDFAGHFARARGMALIGPCPAGGGASGQVIGGEAAQQRDQGEPTVASALQAEASGHS</sequence>
<feature type="region of interest" description="Disordered" evidence="1">
    <location>
        <begin position="51"/>
        <end position="84"/>
    </location>
</feature>